<evidence type="ECO:0000256" key="4">
    <source>
        <dbReference type="ARBA" id="ARBA00044777"/>
    </source>
</evidence>
<dbReference type="GO" id="GO:0005737">
    <property type="term" value="C:cytoplasm"/>
    <property type="evidence" value="ECO:0007669"/>
    <property type="project" value="UniProtKB-SubCell"/>
</dbReference>
<evidence type="ECO:0000313" key="7">
    <source>
        <dbReference type="Proteomes" id="UP000295788"/>
    </source>
</evidence>
<keyword evidence="5" id="KW-0963">Cytoplasm</keyword>
<comment type="subcellular location">
    <subcellularLocation>
        <location evidence="5">Cytoplasm</location>
    </subcellularLocation>
    <text evidence="5">Associated with two foci at the outer edges of the nucleoid region in young cells, and at four foci within both cell halves in older cells.</text>
</comment>
<evidence type="ECO:0000313" key="6">
    <source>
        <dbReference type="EMBL" id="TCS84093.1"/>
    </source>
</evidence>
<evidence type="ECO:0000256" key="5">
    <source>
        <dbReference type="HAMAP-Rule" id="MF_01805"/>
    </source>
</evidence>
<comment type="similarity">
    <text evidence="5">Belongs to the ScpA family.</text>
</comment>
<dbReference type="InterPro" id="IPR003768">
    <property type="entry name" value="ScpA"/>
</dbReference>
<accession>A0A4R3KJZ1</accession>
<dbReference type="EMBL" id="SMAB01000002">
    <property type="protein sequence ID" value="TCS84093.1"/>
    <property type="molecule type" value="Genomic_DNA"/>
</dbReference>
<evidence type="ECO:0000256" key="3">
    <source>
        <dbReference type="ARBA" id="ARBA00023306"/>
    </source>
</evidence>
<keyword evidence="2 5" id="KW-0159">Chromosome partition</keyword>
<dbReference type="Gene3D" id="6.10.250.2410">
    <property type="match status" value="1"/>
</dbReference>
<organism evidence="6 7">
    <name type="scientific">Tepidibacillus fermentans</name>
    <dbReference type="NCBI Taxonomy" id="1281767"/>
    <lineage>
        <taxon>Bacteria</taxon>
        <taxon>Bacillati</taxon>
        <taxon>Bacillota</taxon>
        <taxon>Bacilli</taxon>
        <taxon>Bacillales</taxon>
        <taxon>Bacillaceae</taxon>
        <taxon>Tepidibacillus</taxon>
    </lineage>
</organism>
<dbReference type="Pfam" id="PF02616">
    <property type="entry name" value="SMC_ScpA"/>
    <property type="match status" value="1"/>
</dbReference>
<comment type="caution">
    <text evidence="6">The sequence shown here is derived from an EMBL/GenBank/DDBJ whole genome shotgun (WGS) entry which is preliminary data.</text>
</comment>
<keyword evidence="3 5" id="KW-0131">Cell cycle</keyword>
<comment type="function">
    <text evidence="5">Participates in chromosomal partition during cell division. May act via the formation of a condensin-like complex containing Smc and ScpB that pull DNA away from mid-cell into both cell halves.</text>
</comment>
<evidence type="ECO:0000256" key="2">
    <source>
        <dbReference type="ARBA" id="ARBA00022829"/>
    </source>
</evidence>
<comment type="subunit">
    <text evidence="5">Component of a cohesin-like complex composed of ScpA, ScpB and the Smc homodimer, in which ScpA and ScpB bind to the head domain of Smc. The presence of the three proteins is required for the association of the complex with DNA.</text>
</comment>
<dbReference type="HAMAP" id="MF_01805">
    <property type="entry name" value="ScpA"/>
    <property type="match status" value="1"/>
</dbReference>
<dbReference type="AlphaFoldDB" id="A0A4R3KJZ1"/>
<keyword evidence="1 5" id="KW-0132">Cell division</keyword>
<keyword evidence="7" id="KW-1185">Reference proteome</keyword>
<dbReference type="GO" id="GO:0007059">
    <property type="term" value="P:chromosome segregation"/>
    <property type="evidence" value="ECO:0007669"/>
    <property type="project" value="UniProtKB-UniRule"/>
</dbReference>
<sequence length="246" mass="28766">MSYQVKLDTFEGPLDLLLHLIDKEEMDIYDIQISKITDQYLEYLDTMQSLKLDIASEFLVMASTLLSIKSKMLLPSRNEHSFQGSFILDVEEDPRDELVRRLIEYKKYKEVSMALREKELARSKIFTKAPSDLLPYVEVGEVNPVEGISIYHLIETFQKALKRYSYKEPISKVSREEISMKDRMEQIIQILQSSGRELFFSDLLADVYCRSEIVITFLSLLELIKQKQIICIQKNPFDDIVIQYSP</sequence>
<dbReference type="Gene3D" id="1.10.10.580">
    <property type="entry name" value="Structural maintenance of chromosome 1. Chain E"/>
    <property type="match status" value="1"/>
</dbReference>
<dbReference type="OrthoDB" id="9811016at2"/>
<proteinExistence type="inferred from homology"/>
<reference evidence="6 7" key="1">
    <citation type="submission" date="2019-03" db="EMBL/GenBank/DDBJ databases">
        <title>Genomic Encyclopedia of Type Strains, Phase IV (KMG-IV): sequencing the most valuable type-strain genomes for metagenomic binning, comparative biology and taxonomic classification.</title>
        <authorList>
            <person name="Goeker M."/>
        </authorList>
    </citation>
    <scope>NUCLEOTIDE SEQUENCE [LARGE SCALE GENOMIC DNA]</scope>
    <source>
        <strain evidence="6 7">DSM 23802</strain>
    </source>
</reference>
<dbReference type="GO" id="GO:0006260">
    <property type="term" value="P:DNA replication"/>
    <property type="evidence" value="ECO:0007669"/>
    <property type="project" value="UniProtKB-UniRule"/>
</dbReference>
<dbReference type="GO" id="GO:0051301">
    <property type="term" value="P:cell division"/>
    <property type="evidence" value="ECO:0007669"/>
    <property type="project" value="UniProtKB-KW"/>
</dbReference>
<evidence type="ECO:0000256" key="1">
    <source>
        <dbReference type="ARBA" id="ARBA00022618"/>
    </source>
</evidence>
<dbReference type="PANTHER" id="PTHR33969:SF2">
    <property type="entry name" value="SEGREGATION AND CONDENSATION PROTEIN A"/>
    <property type="match status" value="1"/>
</dbReference>
<dbReference type="InterPro" id="IPR023093">
    <property type="entry name" value="ScpA-like_C"/>
</dbReference>
<name>A0A4R3KJZ1_9BACI</name>
<protein>
    <recommendedName>
        <fullName evidence="4 5">Segregation and condensation protein A</fullName>
    </recommendedName>
</protein>
<dbReference type="Proteomes" id="UP000295788">
    <property type="component" value="Unassembled WGS sequence"/>
</dbReference>
<gene>
    <name evidence="5" type="primary">scpA</name>
    <name evidence="6" type="ORF">EDD72_102134</name>
</gene>
<dbReference type="RefSeq" id="WP_132766955.1">
    <property type="nucleotide sequence ID" value="NZ_SMAB01000002.1"/>
</dbReference>
<dbReference type="PANTHER" id="PTHR33969">
    <property type="entry name" value="SEGREGATION AND CONDENSATION PROTEIN A"/>
    <property type="match status" value="1"/>
</dbReference>